<evidence type="ECO:0000259" key="17">
    <source>
        <dbReference type="PROSITE" id="PS01033"/>
    </source>
</evidence>
<evidence type="ECO:0000313" key="19">
    <source>
        <dbReference type="EMBL" id="KZT68369.1"/>
    </source>
</evidence>
<dbReference type="Gene3D" id="1.10.490.10">
    <property type="entry name" value="Globins"/>
    <property type="match status" value="1"/>
</dbReference>
<dbReference type="GO" id="GO:0046872">
    <property type="term" value="F:metal ion binding"/>
    <property type="evidence" value="ECO:0007669"/>
    <property type="project" value="UniProtKB-KW"/>
</dbReference>
<dbReference type="STRING" id="1314783.A0A165PLW7"/>
<proteinExistence type="inferred from homology"/>
<dbReference type="PROSITE" id="PS01033">
    <property type="entry name" value="GLOBIN"/>
    <property type="match status" value="1"/>
</dbReference>
<keyword evidence="5" id="KW-0216">Detoxification</keyword>
<protein>
    <recommendedName>
        <fullName evidence="4">nitric oxide dioxygenase</fullName>
        <ecNumber evidence="4">1.14.12.17</ecNumber>
    </recommendedName>
</protein>
<dbReference type="GO" id="GO:0046210">
    <property type="term" value="P:nitric oxide catabolic process"/>
    <property type="evidence" value="ECO:0007669"/>
    <property type="project" value="TreeGrafter"/>
</dbReference>
<dbReference type="GO" id="GO:0019825">
    <property type="term" value="F:oxygen binding"/>
    <property type="evidence" value="ECO:0007669"/>
    <property type="project" value="InterPro"/>
</dbReference>
<dbReference type="GO" id="GO:0071949">
    <property type="term" value="F:FAD binding"/>
    <property type="evidence" value="ECO:0007669"/>
    <property type="project" value="TreeGrafter"/>
</dbReference>
<dbReference type="Proteomes" id="UP000076727">
    <property type="component" value="Unassembled WGS sequence"/>
</dbReference>
<evidence type="ECO:0000256" key="11">
    <source>
        <dbReference type="ARBA" id="ARBA00023002"/>
    </source>
</evidence>
<dbReference type="InterPro" id="IPR000971">
    <property type="entry name" value="Globin"/>
</dbReference>
<comment type="similarity">
    <text evidence="3">In the C-terminal section; belongs to the flavoprotein pyridine nucleotide cytochrome reductase family.</text>
</comment>
<dbReference type="InterPro" id="IPR017927">
    <property type="entry name" value="FAD-bd_FR_type"/>
</dbReference>
<dbReference type="EMBL" id="KV429067">
    <property type="protein sequence ID" value="KZT68369.1"/>
    <property type="molecule type" value="Genomic_DNA"/>
</dbReference>
<comment type="catalytic activity">
    <reaction evidence="14">
        <text>2 nitric oxide + NADH + 2 O2 = 2 nitrate + NAD(+) + H(+)</text>
        <dbReference type="Rhea" id="RHEA:19469"/>
        <dbReference type="ChEBI" id="CHEBI:15378"/>
        <dbReference type="ChEBI" id="CHEBI:15379"/>
        <dbReference type="ChEBI" id="CHEBI:16480"/>
        <dbReference type="ChEBI" id="CHEBI:17632"/>
        <dbReference type="ChEBI" id="CHEBI:57540"/>
        <dbReference type="ChEBI" id="CHEBI:57945"/>
        <dbReference type="EC" id="1.14.12.17"/>
    </reaction>
</comment>
<dbReference type="FunFam" id="2.40.30.10:FF:000034">
    <property type="entry name" value="Flavohemoprotein"/>
    <property type="match status" value="1"/>
</dbReference>
<evidence type="ECO:0000313" key="20">
    <source>
        <dbReference type="Proteomes" id="UP000076727"/>
    </source>
</evidence>
<keyword evidence="10" id="KW-0521">NADP</keyword>
<evidence type="ECO:0000256" key="9">
    <source>
        <dbReference type="ARBA" id="ARBA00022827"/>
    </source>
</evidence>
<keyword evidence="12" id="KW-0408">Iron</keyword>
<keyword evidence="8" id="KW-0479">Metal-binding</keyword>
<dbReference type="GO" id="GO:0071500">
    <property type="term" value="P:cellular response to nitrosative stress"/>
    <property type="evidence" value="ECO:0007669"/>
    <property type="project" value="TreeGrafter"/>
</dbReference>
<dbReference type="NCBIfam" id="NF009805">
    <property type="entry name" value="PRK13289.1"/>
    <property type="match status" value="1"/>
</dbReference>
<keyword evidence="11" id="KW-0560">Oxidoreductase</keyword>
<dbReference type="AlphaFoldDB" id="A0A165PLW7"/>
<evidence type="ECO:0000256" key="14">
    <source>
        <dbReference type="ARBA" id="ARBA00048649"/>
    </source>
</evidence>
<dbReference type="Pfam" id="PF00042">
    <property type="entry name" value="Globin"/>
    <property type="match status" value="1"/>
</dbReference>
<dbReference type="PROSITE" id="PS51384">
    <property type="entry name" value="FAD_FR"/>
    <property type="match status" value="1"/>
</dbReference>
<dbReference type="InterPro" id="IPR009050">
    <property type="entry name" value="Globin-like_sf"/>
</dbReference>
<dbReference type="GO" id="GO:0009636">
    <property type="term" value="P:response to toxic substance"/>
    <property type="evidence" value="ECO:0007669"/>
    <property type="project" value="UniProtKB-KW"/>
</dbReference>
<keyword evidence="6" id="KW-0349">Heme</keyword>
<evidence type="ECO:0000256" key="16">
    <source>
        <dbReference type="ARBA" id="ARBA00056398"/>
    </source>
</evidence>
<keyword evidence="20" id="KW-1185">Reference proteome</keyword>
<evidence type="ECO:0000256" key="3">
    <source>
        <dbReference type="ARBA" id="ARBA00006401"/>
    </source>
</evidence>
<dbReference type="GO" id="GO:0008941">
    <property type="term" value="F:nitric oxide dioxygenase NAD(P)H activity"/>
    <property type="evidence" value="ECO:0007669"/>
    <property type="project" value="UniProtKB-EC"/>
</dbReference>
<evidence type="ECO:0000256" key="2">
    <source>
        <dbReference type="ARBA" id="ARBA00001974"/>
    </source>
</evidence>
<keyword evidence="7" id="KW-0285">Flavoprotein</keyword>
<evidence type="ECO:0000256" key="5">
    <source>
        <dbReference type="ARBA" id="ARBA00022575"/>
    </source>
</evidence>
<name>A0A165PLW7_9APHY</name>
<keyword evidence="13" id="KW-0520">NAD</keyword>
<dbReference type="PANTHER" id="PTHR43396:SF3">
    <property type="entry name" value="FLAVOHEMOPROTEIN"/>
    <property type="match status" value="1"/>
</dbReference>
<feature type="domain" description="Globin" evidence="17">
    <location>
        <begin position="2"/>
        <end position="139"/>
    </location>
</feature>
<evidence type="ECO:0000259" key="18">
    <source>
        <dbReference type="PROSITE" id="PS51384"/>
    </source>
</evidence>
<organism evidence="19 20">
    <name type="scientific">Daedalea quercina L-15889</name>
    <dbReference type="NCBI Taxonomy" id="1314783"/>
    <lineage>
        <taxon>Eukaryota</taxon>
        <taxon>Fungi</taxon>
        <taxon>Dikarya</taxon>
        <taxon>Basidiomycota</taxon>
        <taxon>Agaricomycotina</taxon>
        <taxon>Agaricomycetes</taxon>
        <taxon>Polyporales</taxon>
        <taxon>Fomitopsis</taxon>
    </lineage>
</organism>
<evidence type="ECO:0000256" key="13">
    <source>
        <dbReference type="ARBA" id="ARBA00023027"/>
    </source>
</evidence>
<evidence type="ECO:0000256" key="10">
    <source>
        <dbReference type="ARBA" id="ARBA00022857"/>
    </source>
</evidence>
<dbReference type="FunFam" id="1.10.490.10:FF:000003">
    <property type="entry name" value="Flavohemoprotein"/>
    <property type="match status" value="1"/>
</dbReference>
<dbReference type="InterPro" id="IPR039261">
    <property type="entry name" value="FNR_nucleotide-bd"/>
</dbReference>
<evidence type="ECO:0000256" key="4">
    <source>
        <dbReference type="ARBA" id="ARBA00012229"/>
    </source>
</evidence>
<dbReference type="CDD" id="cd08922">
    <property type="entry name" value="FHb-globin"/>
    <property type="match status" value="1"/>
</dbReference>
<evidence type="ECO:0000256" key="6">
    <source>
        <dbReference type="ARBA" id="ARBA00022617"/>
    </source>
</evidence>
<dbReference type="SUPFAM" id="SSF63380">
    <property type="entry name" value="Riboflavin synthase domain-like"/>
    <property type="match status" value="1"/>
</dbReference>
<accession>A0A165PLW7</accession>
<feature type="domain" description="FAD-binding FR-type" evidence="18">
    <location>
        <begin position="149"/>
        <end position="266"/>
    </location>
</feature>
<evidence type="ECO:0000256" key="7">
    <source>
        <dbReference type="ARBA" id="ARBA00022630"/>
    </source>
</evidence>
<dbReference type="Gene3D" id="3.40.50.80">
    <property type="entry name" value="Nucleotide-binding domain of ferredoxin-NADP reductase (FNR) module"/>
    <property type="match status" value="1"/>
</dbReference>
<comment type="catalytic activity">
    <reaction evidence="15">
        <text>2 nitric oxide + NADPH + 2 O2 = 2 nitrate + NADP(+) + H(+)</text>
        <dbReference type="Rhea" id="RHEA:19465"/>
        <dbReference type="ChEBI" id="CHEBI:15378"/>
        <dbReference type="ChEBI" id="CHEBI:15379"/>
        <dbReference type="ChEBI" id="CHEBI:16480"/>
        <dbReference type="ChEBI" id="CHEBI:17632"/>
        <dbReference type="ChEBI" id="CHEBI:57783"/>
        <dbReference type="ChEBI" id="CHEBI:58349"/>
        <dbReference type="EC" id="1.14.12.17"/>
    </reaction>
</comment>
<evidence type="ECO:0000256" key="15">
    <source>
        <dbReference type="ARBA" id="ARBA00049433"/>
    </source>
</evidence>
<comment type="cofactor">
    <cofactor evidence="1">
        <name>heme b</name>
        <dbReference type="ChEBI" id="CHEBI:60344"/>
    </cofactor>
</comment>
<keyword evidence="9" id="KW-0274">FAD</keyword>
<dbReference type="PANTHER" id="PTHR43396">
    <property type="entry name" value="FLAVOHEMOPROTEIN"/>
    <property type="match status" value="1"/>
</dbReference>
<dbReference type="FunFam" id="3.40.50.80:FF:000010">
    <property type="entry name" value="Flavohemoprotein"/>
    <property type="match status" value="1"/>
</dbReference>
<evidence type="ECO:0000256" key="1">
    <source>
        <dbReference type="ARBA" id="ARBA00001970"/>
    </source>
</evidence>
<evidence type="ECO:0000256" key="12">
    <source>
        <dbReference type="ARBA" id="ARBA00023004"/>
    </source>
</evidence>
<dbReference type="InterPro" id="IPR001433">
    <property type="entry name" value="OxRdtase_FAD/NAD-bd"/>
</dbReference>
<dbReference type="InterPro" id="IPR017938">
    <property type="entry name" value="Riboflavin_synthase-like_b-brl"/>
</dbReference>
<comment type="cofactor">
    <cofactor evidence="2">
        <name>FAD</name>
        <dbReference type="ChEBI" id="CHEBI:57692"/>
    </cofactor>
</comment>
<dbReference type="CDD" id="cd06184">
    <property type="entry name" value="flavohem_like_fad_nad_binding"/>
    <property type="match status" value="1"/>
</dbReference>
<evidence type="ECO:0000256" key="8">
    <source>
        <dbReference type="ARBA" id="ARBA00022723"/>
    </source>
</evidence>
<dbReference type="InterPro" id="IPR012292">
    <property type="entry name" value="Globin/Proto"/>
</dbReference>
<dbReference type="EC" id="1.14.12.17" evidence="4"/>
<dbReference type="SUPFAM" id="SSF52343">
    <property type="entry name" value="Ferredoxin reductase-like, C-terminal NADP-linked domain"/>
    <property type="match status" value="1"/>
</dbReference>
<gene>
    <name evidence="19" type="ORF">DAEQUDRAFT_757604</name>
</gene>
<reference evidence="19 20" key="1">
    <citation type="journal article" date="2016" name="Mol. Biol. Evol.">
        <title>Comparative Genomics of Early-Diverging Mushroom-Forming Fungi Provides Insights into the Origins of Lignocellulose Decay Capabilities.</title>
        <authorList>
            <person name="Nagy L.G."/>
            <person name="Riley R."/>
            <person name="Tritt A."/>
            <person name="Adam C."/>
            <person name="Daum C."/>
            <person name="Floudas D."/>
            <person name="Sun H."/>
            <person name="Yadav J.S."/>
            <person name="Pangilinan J."/>
            <person name="Larsson K.H."/>
            <person name="Matsuura K."/>
            <person name="Barry K."/>
            <person name="Labutti K."/>
            <person name="Kuo R."/>
            <person name="Ohm R.A."/>
            <person name="Bhattacharya S.S."/>
            <person name="Shirouzu T."/>
            <person name="Yoshinaga Y."/>
            <person name="Martin F.M."/>
            <person name="Grigoriev I.V."/>
            <person name="Hibbett D.S."/>
        </authorList>
    </citation>
    <scope>NUCLEOTIDE SEQUENCE [LARGE SCALE GENOMIC DNA]</scope>
    <source>
        <strain evidence="19 20">L-15889</strain>
    </source>
</reference>
<comment type="function">
    <text evidence="16">In the presence of oxygen and NADH, it has NADH oxidase activity, which leads to the generation of superoxide and H(2)O(2). Under anaerobic conditions, it also exhibits nitric oxide reductase and FAD reductase activities. However, all these reactions are much lower than NOD activity.</text>
</comment>
<dbReference type="Gene3D" id="2.40.30.10">
    <property type="entry name" value="Translation factors"/>
    <property type="match status" value="1"/>
</dbReference>
<dbReference type="GO" id="GO:0020037">
    <property type="term" value="F:heme binding"/>
    <property type="evidence" value="ECO:0007669"/>
    <property type="project" value="InterPro"/>
</dbReference>
<sequence length="416" mass="45933">MAITPDQVQIIKATVPVLVEHGTTITTQFYQNMLRAHPELHDIFNNAHQVSGHQPRALAGALFAYATHIDDLGALGPAVELICNKHASLYIRPEHYDIVGTYLLAAMHDVLGAALTPAIHDAWAAAYAQLAQVMIAREEQLYRAADGWRDWRAFRIARKVPESSEITSFYLTPVDGGALPSFLPGQYISVRTEVPDLKSLQARQYSLSDAPGKDYYRISVKRETGLDMADPASRAHPGYVSNILHDHKREGDVLQVSHPYGDFFLDPAAKPRDAPVVLISAGVGLTCLTSILNTLVEQGAARPIAWIHAARTQKVRAFADHVADVARTHPNVHAVFFTSSPAAEDVRGVHYHHEGRMDLAKLDRAQDLFLGDKRTQYFVCGPKQFMVDTEKVLRGYGIEDERVHLELFGTGGVPKA</sequence>
<dbReference type="Pfam" id="PF00175">
    <property type="entry name" value="NAD_binding_1"/>
    <property type="match status" value="1"/>
</dbReference>
<dbReference type="SUPFAM" id="SSF46458">
    <property type="entry name" value="Globin-like"/>
    <property type="match status" value="1"/>
</dbReference>
<dbReference type="OrthoDB" id="436496at2759"/>